<dbReference type="InterPro" id="IPR011006">
    <property type="entry name" value="CheY-like_superfamily"/>
</dbReference>
<dbReference type="SUPFAM" id="SSF48452">
    <property type="entry name" value="TPR-like"/>
    <property type="match status" value="2"/>
</dbReference>
<organism evidence="4 5">
    <name type="scientific">Alkalimarinus sediminis</name>
    <dbReference type="NCBI Taxonomy" id="1632866"/>
    <lineage>
        <taxon>Bacteria</taxon>
        <taxon>Pseudomonadati</taxon>
        <taxon>Pseudomonadota</taxon>
        <taxon>Gammaproteobacteria</taxon>
        <taxon>Alteromonadales</taxon>
        <taxon>Alteromonadaceae</taxon>
        <taxon>Alkalimarinus</taxon>
    </lineage>
</organism>
<dbReference type="PROSITE" id="PS50110">
    <property type="entry name" value="RESPONSE_REGULATORY"/>
    <property type="match status" value="1"/>
</dbReference>
<evidence type="ECO:0000259" key="3">
    <source>
        <dbReference type="PROSITE" id="PS50110"/>
    </source>
</evidence>
<evidence type="ECO:0000256" key="2">
    <source>
        <dbReference type="PROSITE-ProRule" id="PRU00339"/>
    </source>
</evidence>
<dbReference type="Pfam" id="PF13181">
    <property type="entry name" value="TPR_8"/>
    <property type="match status" value="1"/>
</dbReference>
<dbReference type="RefSeq" id="WP_251810865.1">
    <property type="nucleotide sequence ID" value="NZ_CP101527.1"/>
</dbReference>
<dbReference type="GO" id="GO:0000160">
    <property type="term" value="P:phosphorelay signal transduction system"/>
    <property type="evidence" value="ECO:0007669"/>
    <property type="project" value="InterPro"/>
</dbReference>
<keyword evidence="2" id="KW-0802">TPR repeat</keyword>
<name>A0A9E8HIH7_9ALTE</name>
<feature type="modified residue" description="4-aspartylphosphate" evidence="1">
    <location>
        <position position="60"/>
    </location>
</feature>
<sequence length="544" mass="62384">MYFREYNQTRFLIVDSNIKLRMIMEEYLKSYGAWFIDLAADGVEAVEKCKNGIFDAVLCDYNLGSKNGQQVLEELRHRKYLKHASLFIMMSADTTKDMVLGAIEYQPDAYISKPITRDSLKQRLDSLLIDSEALYDIKYAMDCDEIDEAIYLCEQKIRKRSKYSSWCHKTKASLFLQTQRYAEAKEVYNEVLQTRPLLWAKIGLAKVAIEEKQYSVAEPILQDIIEHNPLCLIAYDLLTDILIKTKRKKAAQETLFEAVAHSPRAIQRHVRLGELCLENQDYEIATEAFRNATEHGEQSVYQNANNYLNFARCLNETAVTVDESLKISRSEEALNAIGSAQKRFGEEDTVNFQSSMIKARIHQNCSQSEQAEQALNEAQDFYLTIAAELPPEMAMEYAQTLFTLDKESDAELVLKQLSALHPNNSELMKKIEALRDEPVSSQNRAKAAELNKIGIQHVESGNHREAIAVFQDALNYSPKHPALNLNMTQVLMKLIPTEKDKTESIKLCQQCLERVGHIKSEHKQFKRYEFLKGKLEQLLAVNTH</sequence>
<dbReference type="KEGG" id="asem:NNL22_01375"/>
<evidence type="ECO:0000313" key="4">
    <source>
        <dbReference type="EMBL" id="UZW75285.1"/>
    </source>
</evidence>
<dbReference type="Proteomes" id="UP001164472">
    <property type="component" value="Chromosome"/>
</dbReference>
<evidence type="ECO:0000313" key="5">
    <source>
        <dbReference type="Proteomes" id="UP001164472"/>
    </source>
</evidence>
<dbReference type="EMBL" id="CP101527">
    <property type="protein sequence ID" value="UZW75285.1"/>
    <property type="molecule type" value="Genomic_DNA"/>
</dbReference>
<dbReference type="InterPro" id="IPR052048">
    <property type="entry name" value="ST_Response_Regulator"/>
</dbReference>
<dbReference type="PANTHER" id="PTHR43228">
    <property type="entry name" value="TWO-COMPONENT RESPONSE REGULATOR"/>
    <property type="match status" value="1"/>
</dbReference>
<dbReference type="InterPro" id="IPR019734">
    <property type="entry name" value="TPR_rpt"/>
</dbReference>
<evidence type="ECO:0000256" key="1">
    <source>
        <dbReference type="PROSITE-ProRule" id="PRU00169"/>
    </source>
</evidence>
<keyword evidence="1" id="KW-0597">Phosphoprotein</keyword>
<dbReference type="AlphaFoldDB" id="A0A9E8HIH7"/>
<dbReference type="InterPro" id="IPR001789">
    <property type="entry name" value="Sig_transdc_resp-reg_receiver"/>
</dbReference>
<dbReference type="PANTHER" id="PTHR43228:SF1">
    <property type="entry name" value="TWO-COMPONENT RESPONSE REGULATOR ARR22"/>
    <property type="match status" value="1"/>
</dbReference>
<dbReference type="CDD" id="cd17589">
    <property type="entry name" value="REC_TPR"/>
    <property type="match status" value="1"/>
</dbReference>
<proteinExistence type="predicted"/>
<reference evidence="4" key="1">
    <citation type="submission" date="2022-07" db="EMBL/GenBank/DDBJ databases">
        <title>Alkalimarinus sp. nov., isolated from gut of a Alitta virens.</title>
        <authorList>
            <person name="Yang A.I."/>
            <person name="Shin N.-R."/>
        </authorList>
    </citation>
    <scope>NUCLEOTIDE SEQUENCE</scope>
    <source>
        <strain evidence="4">FA028</strain>
    </source>
</reference>
<keyword evidence="5" id="KW-1185">Reference proteome</keyword>
<dbReference type="Gene3D" id="1.25.40.10">
    <property type="entry name" value="Tetratricopeptide repeat domain"/>
    <property type="match status" value="1"/>
</dbReference>
<protein>
    <submittedName>
        <fullName evidence="4">Response regulator</fullName>
    </submittedName>
</protein>
<feature type="repeat" description="TPR" evidence="2">
    <location>
        <begin position="447"/>
        <end position="480"/>
    </location>
</feature>
<dbReference type="SMART" id="SM00448">
    <property type="entry name" value="REC"/>
    <property type="match status" value="1"/>
</dbReference>
<dbReference type="Pfam" id="PF00072">
    <property type="entry name" value="Response_reg"/>
    <property type="match status" value="1"/>
</dbReference>
<dbReference type="InterPro" id="IPR011990">
    <property type="entry name" value="TPR-like_helical_dom_sf"/>
</dbReference>
<dbReference type="SMART" id="SM00028">
    <property type="entry name" value="TPR"/>
    <property type="match status" value="3"/>
</dbReference>
<feature type="domain" description="Response regulatory" evidence="3">
    <location>
        <begin position="10"/>
        <end position="128"/>
    </location>
</feature>
<accession>A0A9E8HIH7</accession>
<dbReference type="SUPFAM" id="SSF52172">
    <property type="entry name" value="CheY-like"/>
    <property type="match status" value="1"/>
</dbReference>
<gene>
    <name evidence="4" type="ORF">NNL22_01375</name>
</gene>
<dbReference type="Gene3D" id="3.40.50.2300">
    <property type="match status" value="1"/>
</dbReference>
<dbReference type="PROSITE" id="PS50005">
    <property type="entry name" value="TPR"/>
    <property type="match status" value="1"/>
</dbReference>